<feature type="compositionally biased region" description="Polar residues" evidence="1">
    <location>
        <begin position="712"/>
        <end position="723"/>
    </location>
</feature>
<dbReference type="KEGG" id="btab:109037461"/>
<feature type="compositionally biased region" description="Basic and acidic residues" evidence="1">
    <location>
        <begin position="381"/>
        <end position="391"/>
    </location>
</feature>
<feature type="region of interest" description="Disordered" evidence="1">
    <location>
        <begin position="793"/>
        <end position="1102"/>
    </location>
</feature>
<sequence length="1258" mass="141898">MPEISRSDSQRSDSSIKPRVSFNRDVHIKKIGHPDAPSVVGALAGDGEGHLVPTAVRREGPSRLSRRELAKEAEKVLKQAESVVCVPISESGAIIEEKPSRPTRNHIPHRSNLTRRSSFGGSDNKHELSSKKQGKPNLISSVFNSLDRSKSKKKTEACENEDYRYNLRRSSLHDDTGTNSLPRSTQNRSRTRIGRSVSDAGSRKPLDRKPEEKKTISIFATLDRLRNPNRKAKPHYAGSKSDVEVRNVANRNGDVIDYSRTNHVQRNPSPVVAPRRKKKQLSPIIEITPREDYFESSSEKHQPHSLGGGEYESLGRRPRDEVDPPVRKQHYSLGGGDYESTERKPKAAGPRYAELTDDDSDIGGKILATPSPTRAPTIDKLIQKLSEERRNRAASKAAASSSPLVEPDEGRQHNDNKPFSYTEPPTKADADGGHVIYAQVVASGGVDGKPAAKQTVHATVSPNRLLDDERSRAMGQDRASPTSRIPEPEKILNLIRAQSKPVPLEPEHYKPKTETFIRIERDDPFGTRGRGDGMELNGRRNSSFDRDDLTVFREKYGSLLDKRSPSLNETDIGWYSTPARNLSHRRNLLESKIEDKQRRLTLTAGQLNLNNQKNNKLSELLDDTSDLTKNRYFETKMVHESSEQRRHSLKKDVSDSGVELSDYRKESLNGYARKIEPPPRAKLENKALYHQRVVSTRTHSEVPKVERPPRSKLSSKSFSATKTVQEKKREAVPSGATLVRRYSQNETTRYRIEPKTAPGALAAPEKKLTKMEKVKQFFGVNAKKKRGPEEVVVQRYREYKGSDTDDPSSSEIRRRASTQDSDNPTYEEYYAVRQRLATPSPRPPSEATTVISNSQRSHRSQPHISDDRNTWFKSLDRLTHKNKTKPSKAVSKLRHNAVSEGSENDDEVRIHHISSPRRSSDDRTLRFSESEPEMRTYSTNRKYNTDSSPDSNTEGDSRSSQKSVVYLHATTVGDIPGSKKLHSSVLSNGRRAMSREELSSNNSVSLSPQKRTLSRSISVLAPWRPKHPRESLEIDYSQDQTDGKPPKPPLKGRAHSGTSTVKSRKNDQENLAKNKQGKTKNIFGKLSGKNKSVDQPNDEYKTKRRASNDLIFTGKKENWDSYLGKSIDSFHDYRRDSKSSGNKVDYTSSNSLYDRSRKLSDSTTTTDYPYSSRKYSTDASDATSKLRPQSRNSSEYIIPVVRFDPNDSDESKRHILVETLGKKRNSKQKEDSEKLSRSTSFPKDSKFTSGWFKPKNKV</sequence>
<feature type="compositionally biased region" description="Basic and acidic residues" evidence="1">
    <location>
        <begin position="918"/>
        <end position="934"/>
    </location>
</feature>
<feature type="compositionally biased region" description="Polar residues" evidence="1">
    <location>
        <begin position="936"/>
        <end position="963"/>
    </location>
</feature>
<feature type="region of interest" description="Disordered" evidence="1">
    <location>
        <begin position="1"/>
        <end position="21"/>
    </location>
</feature>
<organism evidence="2 3">
    <name type="scientific">Bemisia tabaci</name>
    <name type="common">Sweetpotato whitefly</name>
    <name type="synonym">Aleurodes tabaci</name>
    <dbReference type="NCBI Taxonomy" id="7038"/>
    <lineage>
        <taxon>Eukaryota</taxon>
        <taxon>Metazoa</taxon>
        <taxon>Ecdysozoa</taxon>
        <taxon>Arthropoda</taxon>
        <taxon>Hexapoda</taxon>
        <taxon>Insecta</taxon>
        <taxon>Pterygota</taxon>
        <taxon>Neoptera</taxon>
        <taxon>Paraneoptera</taxon>
        <taxon>Hemiptera</taxon>
        <taxon>Sternorrhyncha</taxon>
        <taxon>Aleyrodoidea</taxon>
        <taxon>Aleyrodidae</taxon>
        <taxon>Aleyrodinae</taxon>
        <taxon>Bemisia</taxon>
    </lineage>
</organism>
<feature type="compositionally biased region" description="Polar residues" evidence="1">
    <location>
        <begin position="1008"/>
        <end position="1017"/>
    </location>
</feature>
<feature type="compositionally biased region" description="Polar residues" evidence="1">
    <location>
        <begin position="177"/>
        <end position="188"/>
    </location>
</feature>
<feature type="region of interest" description="Disordered" evidence="1">
    <location>
        <begin position="695"/>
        <end position="732"/>
    </location>
</feature>
<evidence type="ECO:0000313" key="2">
    <source>
        <dbReference type="EMBL" id="CAH0772442.1"/>
    </source>
</evidence>
<dbReference type="AlphaFoldDB" id="A0A9P0G5E7"/>
<feature type="compositionally biased region" description="Polar residues" evidence="1">
    <location>
        <begin position="846"/>
        <end position="855"/>
    </location>
</feature>
<feature type="compositionally biased region" description="Basic and acidic residues" evidence="1">
    <location>
        <begin position="698"/>
        <end position="709"/>
    </location>
</feature>
<evidence type="ECO:0000256" key="1">
    <source>
        <dbReference type="SAM" id="MobiDB-lite"/>
    </source>
</evidence>
<feature type="compositionally biased region" description="Basic and acidic residues" evidence="1">
    <location>
        <begin position="1227"/>
        <end position="1236"/>
    </location>
</feature>
<feature type="compositionally biased region" description="Basic and acidic residues" evidence="1">
    <location>
        <begin position="154"/>
        <end position="176"/>
    </location>
</feature>
<feature type="region of interest" description="Disordered" evidence="1">
    <location>
        <begin position="264"/>
        <end position="430"/>
    </location>
</feature>
<feature type="region of interest" description="Disordered" evidence="1">
    <location>
        <begin position="1156"/>
        <end position="1258"/>
    </location>
</feature>
<reference evidence="2" key="1">
    <citation type="submission" date="2021-12" db="EMBL/GenBank/DDBJ databases">
        <authorList>
            <person name="King R."/>
        </authorList>
    </citation>
    <scope>NUCLEOTIDE SEQUENCE</scope>
</reference>
<feature type="compositionally biased region" description="Low complexity" evidence="1">
    <location>
        <begin position="1161"/>
        <end position="1172"/>
    </location>
</feature>
<evidence type="ECO:0000313" key="3">
    <source>
        <dbReference type="Proteomes" id="UP001152759"/>
    </source>
</evidence>
<feature type="region of interest" description="Disordered" evidence="1">
    <location>
        <begin position="89"/>
        <end position="211"/>
    </location>
</feature>
<feature type="compositionally biased region" description="Basic and acidic residues" evidence="1">
    <location>
        <begin position="864"/>
        <end position="879"/>
    </location>
</feature>
<accession>A0A9P0G5E7</accession>
<gene>
    <name evidence="2" type="ORF">BEMITA_LOCUS9048</name>
</gene>
<dbReference type="Proteomes" id="UP001152759">
    <property type="component" value="Chromosome 5"/>
</dbReference>
<feature type="compositionally biased region" description="Basic and acidic residues" evidence="1">
    <location>
        <begin position="288"/>
        <end position="302"/>
    </location>
</feature>
<feature type="compositionally biased region" description="Basic residues" evidence="1">
    <location>
        <begin position="101"/>
        <end position="113"/>
    </location>
</feature>
<proteinExistence type="predicted"/>
<name>A0A9P0G5E7_BEMTA</name>
<keyword evidence="3" id="KW-1185">Reference proteome</keyword>
<feature type="compositionally biased region" description="Basic and acidic residues" evidence="1">
    <location>
        <begin position="313"/>
        <end position="326"/>
    </location>
</feature>
<feature type="region of interest" description="Disordered" evidence="1">
    <location>
        <begin position="522"/>
        <end position="541"/>
    </location>
</feature>
<feature type="compositionally biased region" description="Basic and acidic residues" evidence="1">
    <location>
        <begin position="522"/>
        <end position="533"/>
    </location>
</feature>
<feature type="compositionally biased region" description="Basic residues" evidence="1">
    <location>
        <begin position="880"/>
        <end position="895"/>
    </location>
</feature>
<feature type="compositionally biased region" description="Basic and acidic residues" evidence="1">
    <location>
        <begin position="201"/>
        <end position="211"/>
    </location>
</feature>
<dbReference type="EMBL" id="OU963866">
    <property type="protein sequence ID" value="CAH0772442.1"/>
    <property type="molecule type" value="Genomic_DNA"/>
</dbReference>
<feature type="compositionally biased region" description="Polar residues" evidence="1">
    <location>
        <begin position="1173"/>
        <end position="1195"/>
    </location>
</feature>
<protein>
    <submittedName>
        <fullName evidence="2">Uncharacterized protein</fullName>
    </submittedName>
</protein>